<dbReference type="EMBL" id="NJHN03000067">
    <property type="protein sequence ID" value="KAH9418043.1"/>
    <property type="molecule type" value="Genomic_DNA"/>
</dbReference>
<proteinExistence type="predicted"/>
<reference evidence="2 3" key="2">
    <citation type="journal article" date="2022" name="Mol. Biol. Evol.">
        <title>Comparative Genomics Reveals Insights into the Divergent Evolution of Astigmatic Mites and Household Pest Adaptations.</title>
        <authorList>
            <person name="Xiong Q."/>
            <person name="Wan A.T."/>
            <person name="Liu X."/>
            <person name="Fung C.S."/>
            <person name="Xiao X."/>
            <person name="Malainual N."/>
            <person name="Hou J."/>
            <person name="Wang L."/>
            <person name="Wang M."/>
            <person name="Yang K.Y."/>
            <person name="Cui Y."/>
            <person name="Leung E.L."/>
            <person name="Nong W."/>
            <person name="Shin S.K."/>
            <person name="Au S.W."/>
            <person name="Jeong K.Y."/>
            <person name="Chew F.T."/>
            <person name="Hui J.H."/>
            <person name="Leung T.F."/>
            <person name="Tungtrongchitr A."/>
            <person name="Zhong N."/>
            <person name="Liu Z."/>
            <person name="Tsui S.K."/>
        </authorList>
    </citation>
    <scope>NUCLEOTIDE SEQUENCE [LARGE SCALE GENOMIC DNA]</scope>
    <source>
        <strain evidence="2">Derp</strain>
    </source>
</reference>
<comment type="caution">
    <text evidence="2">The sequence shown here is derived from an EMBL/GenBank/DDBJ whole genome shotgun (WGS) entry which is preliminary data.</text>
</comment>
<keyword evidence="3" id="KW-1185">Reference proteome</keyword>
<evidence type="ECO:0000313" key="3">
    <source>
        <dbReference type="Proteomes" id="UP000887458"/>
    </source>
</evidence>
<name>A0ABQ8J635_DERPT</name>
<feature type="transmembrane region" description="Helical" evidence="1">
    <location>
        <begin position="6"/>
        <end position="29"/>
    </location>
</feature>
<accession>A0ABQ8J635</accession>
<keyword evidence="1" id="KW-0472">Membrane</keyword>
<evidence type="ECO:0000313" key="2">
    <source>
        <dbReference type="EMBL" id="KAH9418043.1"/>
    </source>
</evidence>
<reference evidence="2 3" key="1">
    <citation type="journal article" date="2018" name="J. Allergy Clin. Immunol.">
        <title>High-quality assembly of Dermatophagoides pteronyssinus genome and transcriptome reveals a wide range of novel allergens.</title>
        <authorList>
            <person name="Liu X.Y."/>
            <person name="Yang K.Y."/>
            <person name="Wang M.Q."/>
            <person name="Kwok J.S."/>
            <person name="Zeng X."/>
            <person name="Yang Z."/>
            <person name="Xiao X.J."/>
            <person name="Lau C.P."/>
            <person name="Li Y."/>
            <person name="Huang Z.M."/>
            <person name="Ba J.G."/>
            <person name="Yim A.K."/>
            <person name="Ouyang C.Y."/>
            <person name="Ngai S.M."/>
            <person name="Chan T.F."/>
            <person name="Leung E.L."/>
            <person name="Liu L."/>
            <person name="Liu Z.G."/>
            <person name="Tsui S.K."/>
        </authorList>
    </citation>
    <scope>NUCLEOTIDE SEQUENCE [LARGE SCALE GENOMIC DNA]</scope>
    <source>
        <strain evidence="2">Derp</strain>
    </source>
</reference>
<evidence type="ECO:0000256" key="1">
    <source>
        <dbReference type="SAM" id="Phobius"/>
    </source>
</evidence>
<organism evidence="2 3">
    <name type="scientific">Dermatophagoides pteronyssinus</name>
    <name type="common">European house dust mite</name>
    <dbReference type="NCBI Taxonomy" id="6956"/>
    <lineage>
        <taxon>Eukaryota</taxon>
        <taxon>Metazoa</taxon>
        <taxon>Ecdysozoa</taxon>
        <taxon>Arthropoda</taxon>
        <taxon>Chelicerata</taxon>
        <taxon>Arachnida</taxon>
        <taxon>Acari</taxon>
        <taxon>Acariformes</taxon>
        <taxon>Sarcoptiformes</taxon>
        <taxon>Astigmata</taxon>
        <taxon>Psoroptidia</taxon>
        <taxon>Analgoidea</taxon>
        <taxon>Pyroglyphidae</taxon>
        <taxon>Dermatophagoidinae</taxon>
        <taxon>Dermatophagoides</taxon>
    </lineage>
</organism>
<sequence length="61" mass="7041">MNSFLLYLIIISIQLWSIIPITESAFHLVKYGRRNPKSTIIMDNNHSTNQTSLPKLKVNVK</sequence>
<keyword evidence="1" id="KW-0812">Transmembrane</keyword>
<keyword evidence="1" id="KW-1133">Transmembrane helix</keyword>
<protein>
    <submittedName>
        <fullName evidence="2">Uncharacterized protein</fullName>
    </submittedName>
</protein>
<gene>
    <name evidence="2" type="ORF">DERP_008299</name>
</gene>
<dbReference type="Proteomes" id="UP000887458">
    <property type="component" value="Unassembled WGS sequence"/>
</dbReference>